<evidence type="ECO:0000256" key="6">
    <source>
        <dbReference type="PROSITE-ProRule" id="PRU00047"/>
    </source>
</evidence>
<sequence length="508" mass="55541">MGAARADIENGHGQPQEKWKTMDDRTHDSAMADVANGGPHPGDEHGAPQSENADYARGSSVAGDTADAVANSQTKSDGDFRGEKQIKPNKVYIGGLPEHTRKEDLESCFGKIGNIVNIELKVGYGFVEFDNPEAAEESVAKYNEGYFMGNKIRVEPSRGGGRTAKYNGDPGACFKCGQMGHWARECPNHTTNGSVPNRRPSHHPTDAPLIDRIQGPPRDYPPPPRDYPPFRDDHYRYGPPHRDARYGYEYPPPPPPPPAGREYRRPPSPSREYRDYPPPPVRPTREYDDYRMRGPPPPVPPPRYEARPGYYPPEGDAPPPPPPPAPPGYPPRTYGPPRDYYERYERRPPPPPDRYGTYAPPPAVRPRTPPGAPPPRAREEFERPAVREYPPPPADYRGRPTTPPPAARYADYPARAGSSDAPASATRYRRRSQSPPLRAPGSGFEPTGYPAAGSVATYNGGPSGGFPPNGYSTGSAGGPPPSRSNGARDYPPRGARDAGEPGGAYRRP</sequence>
<dbReference type="InterPro" id="IPR035979">
    <property type="entry name" value="RBD_domain_sf"/>
</dbReference>
<evidence type="ECO:0000256" key="4">
    <source>
        <dbReference type="ARBA" id="ARBA00022884"/>
    </source>
</evidence>
<dbReference type="Proteomes" id="UP000016930">
    <property type="component" value="Unassembled WGS sequence"/>
</dbReference>
<feature type="compositionally biased region" description="Basic and acidic residues" evidence="8">
    <location>
        <begin position="339"/>
        <end position="348"/>
    </location>
</feature>
<dbReference type="EMBL" id="KB445791">
    <property type="protein sequence ID" value="EMD41586.1"/>
    <property type="molecule type" value="Genomic_DNA"/>
</dbReference>
<feature type="compositionally biased region" description="Low complexity" evidence="8">
    <location>
        <begin position="407"/>
        <end position="417"/>
    </location>
</feature>
<dbReference type="Gene3D" id="4.10.60.10">
    <property type="entry name" value="Zinc finger, CCHC-type"/>
    <property type="match status" value="1"/>
</dbReference>
<dbReference type="STRING" id="914234.M2RRR5"/>
<evidence type="ECO:0000256" key="2">
    <source>
        <dbReference type="ARBA" id="ARBA00022664"/>
    </source>
</evidence>
<dbReference type="InterPro" id="IPR012677">
    <property type="entry name" value="Nucleotide-bd_a/b_plait_sf"/>
</dbReference>
<feature type="region of interest" description="Disordered" evidence="8">
    <location>
        <begin position="1"/>
        <end position="83"/>
    </location>
</feature>
<feature type="domain" description="RRM" evidence="9">
    <location>
        <begin position="89"/>
        <end position="159"/>
    </location>
</feature>
<dbReference type="SMART" id="SM00360">
    <property type="entry name" value="RRM"/>
    <property type="match status" value="1"/>
</dbReference>
<proteinExistence type="predicted"/>
<dbReference type="PRINTS" id="PR01217">
    <property type="entry name" value="PRICHEXTENSN"/>
</dbReference>
<feature type="compositionally biased region" description="Basic and acidic residues" evidence="8">
    <location>
        <begin position="1"/>
        <end position="30"/>
    </location>
</feature>
<dbReference type="InterPro" id="IPR000504">
    <property type="entry name" value="RRM_dom"/>
</dbReference>
<keyword evidence="6" id="KW-0863">Zinc-finger</keyword>
<feature type="compositionally biased region" description="Pro residues" evidence="8">
    <location>
        <begin position="294"/>
        <end position="303"/>
    </location>
</feature>
<dbReference type="PROSITE" id="PS50102">
    <property type="entry name" value="RRM"/>
    <property type="match status" value="1"/>
</dbReference>
<reference evidence="11 12" key="1">
    <citation type="journal article" date="2012" name="Proc. Natl. Acad. Sci. U.S.A.">
        <title>Comparative genomics of Ceriporiopsis subvermispora and Phanerochaete chrysosporium provide insight into selective ligninolysis.</title>
        <authorList>
            <person name="Fernandez-Fueyo E."/>
            <person name="Ruiz-Duenas F.J."/>
            <person name="Ferreira P."/>
            <person name="Floudas D."/>
            <person name="Hibbett D.S."/>
            <person name="Canessa P."/>
            <person name="Larrondo L.F."/>
            <person name="James T.Y."/>
            <person name="Seelenfreund D."/>
            <person name="Lobos S."/>
            <person name="Polanco R."/>
            <person name="Tello M."/>
            <person name="Honda Y."/>
            <person name="Watanabe T."/>
            <person name="Watanabe T."/>
            <person name="Ryu J.S."/>
            <person name="Kubicek C.P."/>
            <person name="Schmoll M."/>
            <person name="Gaskell J."/>
            <person name="Hammel K.E."/>
            <person name="St John F.J."/>
            <person name="Vanden Wymelenberg A."/>
            <person name="Sabat G."/>
            <person name="Splinter BonDurant S."/>
            <person name="Syed K."/>
            <person name="Yadav J.S."/>
            <person name="Doddapaneni H."/>
            <person name="Subramanian V."/>
            <person name="Lavin J.L."/>
            <person name="Oguiza J.A."/>
            <person name="Perez G."/>
            <person name="Pisabarro A.G."/>
            <person name="Ramirez L."/>
            <person name="Santoyo F."/>
            <person name="Master E."/>
            <person name="Coutinho P.M."/>
            <person name="Henrissat B."/>
            <person name="Lombard V."/>
            <person name="Magnuson J.K."/>
            <person name="Kuees U."/>
            <person name="Hori C."/>
            <person name="Igarashi K."/>
            <person name="Samejima M."/>
            <person name="Held B.W."/>
            <person name="Barry K.W."/>
            <person name="LaButti K.M."/>
            <person name="Lapidus A."/>
            <person name="Lindquist E.A."/>
            <person name="Lucas S.M."/>
            <person name="Riley R."/>
            <person name="Salamov A.A."/>
            <person name="Hoffmeister D."/>
            <person name="Schwenk D."/>
            <person name="Hadar Y."/>
            <person name="Yarden O."/>
            <person name="de Vries R.P."/>
            <person name="Wiebenga A."/>
            <person name="Stenlid J."/>
            <person name="Eastwood D."/>
            <person name="Grigoriev I.V."/>
            <person name="Berka R.M."/>
            <person name="Blanchette R.A."/>
            <person name="Kersten P."/>
            <person name="Martinez A.T."/>
            <person name="Vicuna R."/>
            <person name="Cullen D."/>
        </authorList>
    </citation>
    <scope>NUCLEOTIDE SEQUENCE [LARGE SCALE GENOMIC DNA]</scope>
    <source>
        <strain evidence="11 12">B</strain>
    </source>
</reference>
<evidence type="ECO:0000256" key="5">
    <source>
        <dbReference type="ARBA" id="ARBA00023242"/>
    </source>
</evidence>
<keyword evidence="6" id="KW-0479">Metal-binding</keyword>
<feature type="compositionally biased region" description="Basic and acidic residues" evidence="8">
    <location>
        <begin position="376"/>
        <end position="386"/>
    </location>
</feature>
<dbReference type="PROSITE" id="PS50158">
    <property type="entry name" value="ZF_CCHC"/>
    <property type="match status" value="1"/>
</dbReference>
<evidence type="ECO:0000313" key="11">
    <source>
        <dbReference type="EMBL" id="EMD41586.1"/>
    </source>
</evidence>
<keyword evidence="5" id="KW-0539">Nucleus</keyword>
<name>M2RRR5_CERS8</name>
<dbReference type="PANTHER" id="PTHR23003:SF62">
    <property type="entry name" value="SERINE_ARGININE (SR)-TYPE SHUTTLING MRNA BINDING PROTEIN NPL3"/>
    <property type="match status" value="1"/>
</dbReference>
<feature type="compositionally biased region" description="Pro residues" evidence="8">
    <location>
        <begin position="250"/>
        <end position="259"/>
    </location>
</feature>
<dbReference type="GO" id="GO:0003729">
    <property type="term" value="F:mRNA binding"/>
    <property type="evidence" value="ECO:0007669"/>
    <property type="project" value="TreeGrafter"/>
</dbReference>
<dbReference type="Gene3D" id="3.30.70.330">
    <property type="match status" value="1"/>
</dbReference>
<evidence type="ECO:0000259" key="10">
    <source>
        <dbReference type="PROSITE" id="PS50158"/>
    </source>
</evidence>
<dbReference type="CDD" id="cd00590">
    <property type="entry name" value="RRM_SF"/>
    <property type="match status" value="1"/>
</dbReference>
<feature type="compositionally biased region" description="Basic and acidic residues" evidence="8">
    <location>
        <begin position="490"/>
        <end position="499"/>
    </location>
</feature>
<feature type="compositionally biased region" description="Basic and acidic residues" evidence="8">
    <location>
        <begin position="283"/>
        <end position="292"/>
    </location>
</feature>
<dbReference type="SMART" id="SM00343">
    <property type="entry name" value="ZnF_C2HC"/>
    <property type="match status" value="1"/>
</dbReference>
<dbReference type="HOGENOM" id="CLU_035735_0_0_1"/>
<dbReference type="SUPFAM" id="SSF54928">
    <property type="entry name" value="RNA-binding domain, RBD"/>
    <property type="match status" value="1"/>
</dbReference>
<feature type="domain" description="CCHC-type" evidence="10">
    <location>
        <begin position="173"/>
        <end position="188"/>
    </location>
</feature>
<accession>M2RRR5</accession>
<feature type="compositionally biased region" description="Pro residues" evidence="8">
    <location>
        <begin position="315"/>
        <end position="334"/>
    </location>
</feature>
<dbReference type="InterPro" id="IPR050374">
    <property type="entry name" value="RRT5_SRSF_SR"/>
</dbReference>
<feature type="compositionally biased region" description="Pro residues" evidence="8">
    <location>
        <begin position="218"/>
        <end position="227"/>
    </location>
</feature>
<dbReference type="GO" id="GO:0008270">
    <property type="term" value="F:zinc ion binding"/>
    <property type="evidence" value="ECO:0007669"/>
    <property type="project" value="UniProtKB-KW"/>
</dbReference>
<evidence type="ECO:0000259" key="9">
    <source>
        <dbReference type="PROSITE" id="PS50102"/>
    </source>
</evidence>
<evidence type="ECO:0000256" key="8">
    <source>
        <dbReference type="SAM" id="MobiDB-lite"/>
    </source>
</evidence>
<dbReference type="OrthoDB" id="1099063at2759"/>
<organism evidence="11 12">
    <name type="scientific">Ceriporiopsis subvermispora (strain B)</name>
    <name type="common">White-rot fungus</name>
    <name type="synonym">Gelatoporia subvermispora</name>
    <dbReference type="NCBI Taxonomy" id="914234"/>
    <lineage>
        <taxon>Eukaryota</taxon>
        <taxon>Fungi</taxon>
        <taxon>Dikarya</taxon>
        <taxon>Basidiomycota</taxon>
        <taxon>Agaricomycotina</taxon>
        <taxon>Agaricomycetes</taxon>
        <taxon>Polyporales</taxon>
        <taxon>Gelatoporiaceae</taxon>
        <taxon>Gelatoporia</taxon>
    </lineage>
</organism>
<keyword evidence="12" id="KW-1185">Reference proteome</keyword>
<evidence type="ECO:0000313" key="12">
    <source>
        <dbReference type="Proteomes" id="UP000016930"/>
    </source>
</evidence>
<dbReference type="Pfam" id="PF00076">
    <property type="entry name" value="RRM_1"/>
    <property type="match status" value="1"/>
</dbReference>
<evidence type="ECO:0000256" key="1">
    <source>
        <dbReference type="ARBA" id="ARBA00004123"/>
    </source>
</evidence>
<dbReference type="GO" id="GO:0005737">
    <property type="term" value="C:cytoplasm"/>
    <property type="evidence" value="ECO:0007669"/>
    <property type="project" value="TreeGrafter"/>
</dbReference>
<feature type="compositionally biased region" description="Basic and acidic residues" evidence="8">
    <location>
        <begin position="261"/>
        <end position="275"/>
    </location>
</feature>
<protein>
    <recommendedName>
        <fullName evidence="13">RNA-binding domain-containing protein</fullName>
    </recommendedName>
</protein>
<comment type="subcellular location">
    <subcellularLocation>
        <location evidence="1">Nucleus</location>
    </subcellularLocation>
</comment>
<feature type="compositionally biased region" description="Basic and acidic residues" evidence="8">
    <location>
        <begin position="228"/>
        <end position="246"/>
    </location>
</feature>
<keyword evidence="2" id="KW-0507">mRNA processing</keyword>
<dbReference type="Pfam" id="PF00098">
    <property type="entry name" value="zf-CCHC"/>
    <property type="match status" value="1"/>
</dbReference>
<dbReference type="AlphaFoldDB" id="M2RRR5"/>
<dbReference type="GO" id="GO:0005634">
    <property type="term" value="C:nucleus"/>
    <property type="evidence" value="ECO:0007669"/>
    <property type="project" value="UniProtKB-SubCell"/>
</dbReference>
<feature type="compositionally biased region" description="Pro residues" evidence="8">
    <location>
        <begin position="349"/>
        <end position="375"/>
    </location>
</feature>
<dbReference type="PANTHER" id="PTHR23003">
    <property type="entry name" value="RNA RECOGNITION MOTIF RRM DOMAIN CONTAINING PROTEIN"/>
    <property type="match status" value="1"/>
</dbReference>
<keyword evidence="6" id="KW-0862">Zinc</keyword>
<evidence type="ECO:0008006" key="13">
    <source>
        <dbReference type="Google" id="ProtNLM"/>
    </source>
</evidence>
<keyword evidence="3" id="KW-0677">Repeat</keyword>
<evidence type="ECO:0000256" key="7">
    <source>
        <dbReference type="PROSITE-ProRule" id="PRU00176"/>
    </source>
</evidence>
<gene>
    <name evidence="11" type="ORF">CERSUDRAFT_61576</name>
</gene>
<evidence type="ECO:0000256" key="3">
    <source>
        <dbReference type="ARBA" id="ARBA00022737"/>
    </source>
</evidence>
<dbReference type="GO" id="GO:0006397">
    <property type="term" value="P:mRNA processing"/>
    <property type="evidence" value="ECO:0007669"/>
    <property type="project" value="UniProtKB-KW"/>
</dbReference>
<keyword evidence="4 7" id="KW-0694">RNA-binding</keyword>
<dbReference type="InterPro" id="IPR001878">
    <property type="entry name" value="Znf_CCHC"/>
</dbReference>
<feature type="region of interest" description="Disordered" evidence="8">
    <location>
        <begin position="187"/>
        <end position="508"/>
    </location>
</feature>